<dbReference type="EMBL" id="AMZH03003303">
    <property type="protein sequence ID" value="RRT72745.1"/>
    <property type="molecule type" value="Genomic_DNA"/>
</dbReference>
<reference evidence="2 3" key="1">
    <citation type="journal article" date="2014" name="Agronomy (Basel)">
        <title>A Draft Genome Sequence for Ensete ventricosum, the Drought-Tolerant Tree Against Hunger.</title>
        <authorList>
            <person name="Harrison J."/>
            <person name="Moore K.A."/>
            <person name="Paszkiewicz K."/>
            <person name="Jones T."/>
            <person name="Grant M."/>
            <person name="Ambacheew D."/>
            <person name="Muzemil S."/>
            <person name="Studholme D.J."/>
        </authorList>
    </citation>
    <scope>NUCLEOTIDE SEQUENCE [LARGE SCALE GENOMIC DNA]</scope>
</reference>
<proteinExistence type="predicted"/>
<evidence type="ECO:0000313" key="2">
    <source>
        <dbReference type="EMBL" id="RRT72745.1"/>
    </source>
</evidence>
<sequence length="280" mass="30909">MSSLPIVVALGLGGYLSGSRSQDDKVRPAGIRVVQRGTEAGYTYRGCLARAVIVTGISSFATRLTPDWRCLCHVDRSAKGPIITPTILSPERRLTRAIGRFEVCNHLVSCEKPSVEVYHPCFFVWCAAPADSETANALAAMRSNFDVDSTVTTRRLVEVRKNYFIPPEYELHAPLSGEHPYDAFPSGFNLTTNTLDAGLRFPLHPVLEGCLKGWQISPSQMAPNLWSYLMAFLWECYGLGIVVTQDLVMVCFCLSRGQAGHYLTACTRFRVRVVPSSNKG</sequence>
<dbReference type="AlphaFoldDB" id="A0A427A946"/>
<name>A0A427A946_ENSVE</name>
<dbReference type="Proteomes" id="UP000287651">
    <property type="component" value="Unassembled WGS sequence"/>
</dbReference>
<feature type="signal peptide" evidence="1">
    <location>
        <begin position="1"/>
        <end position="21"/>
    </location>
</feature>
<gene>
    <name evidence="2" type="ORF">B296_00033711</name>
</gene>
<protein>
    <submittedName>
        <fullName evidence="2">Uncharacterized protein</fullName>
    </submittedName>
</protein>
<evidence type="ECO:0000256" key="1">
    <source>
        <dbReference type="SAM" id="SignalP"/>
    </source>
</evidence>
<organism evidence="2 3">
    <name type="scientific">Ensete ventricosum</name>
    <name type="common">Abyssinian banana</name>
    <name type="synonym">Musa ensete</name>
    <dbReference type="NCBI Taxonomy" id="4639"/>
    <lineage>
        <taxon>Eukaryota</taxon>
        <taxon>Viridiplantae</taxon>
        <taxon>Streptophyta</taxon>
        <taxon>Embryophyta</taxon>
        <taxon>Tracheophyta</taxon>
        <taxon>Spermatophyta</taxon>
        <taxon>Magnoliopsida</taxon>
        <taxon>Liliopsida</taxon>
        <taxon>Zingiberales</taxon>
        <taxon>Musaceae</taxon>
        <taxon>Ensete</taxon>
    </lineage>
</organism>
<keyword evidence="1" id="KW-0732">Signal</keyword>
<evidence type="ECO:0000313" key="3">
    <source>
        <dbReference type="Proteomes" id="UP000287651"/>
    </source>
</evidence>
<feature type="chain" id="PRO_5019255771" evidence="1">
    <location>
        <begin position="22"/>
        <end position="280"/>
    </location>
</feature>
<accession>A0A427A946</accession>
<comment type="caution">
    <text evidence="2">The sequence shown here is derived from an EMBL/GenBank/DDBJ whole genome shotgun (WGS) entry which is preliminary data.</text>
</comment>